<dbReference type="Proteomes" id="UP000223025">
    <property type="component" value="Segment"/>
</dbReference>
<dbReference type="GeneID" id="40088403"/>
<organism evidence="1 2">
    <name type="scientific">Agrobacterium phage Atu_ph07</name>
    <dbReference type="NCBI Taxonomy" id="2024264"/>
    <lineage>
        <taxon>Viruses</taxon>
        <taxon>Duplodnaviria</taxon>
        <taxon>Heunggongvirae</taxon>
        <taxon>Uroviricota</taxon>
        <taxon>Caudoviricetes</taxon>
        <taxon>Polybotosvirus</taxon>
        <taxon>Polybotosvirus Atuph07</taxon>
    </lineage>
</organism>
<keyword evidence="2" id="KW-1185">Reference proteome</keyword>
<accession>A0A2L0V051</accession>
<dbReference type="RefSeq" id="YP_009612065.1">
    <property type="nucleotide sequence ID" value="NC_042013.1"/>
</dbReference>
<name>A0A2L0V051_9CAUD</name>
<reference evidence="1 2" key="1">
    <citation type="submission" date="2017-06" db="EMBL/GenBank/DDBJ databases">
        <authorList>
            <person name="Kim H.J."/>
            <person name="Triplett B.A."/>
        </authorList>
    </citation>
    <scope>NUCLEOTIDE SEQUENCE [LARGE SCALE GENOMIC DNA]</scope>
</reference>
<evidence type="ECO:0000313" key="2">
    <source>
        <dbReference type="Proteomes" id="UP000223025"/>
    </source>
</evidence>
<dbReference type="EMBL" id="MF403008">
    <property type="protein sequence ID" value="AUZ95159.1"/>
    <property type="molecule type" value="Genomic_DNA"/>
</dbReference>
<evidence type="ECO:0000313" key="1">
    <source>
        <dbReference type="EMBL" id="AUZ95159.1"/>
    </source>
</evidence>
<dbReference type="KEGG" id="vg:40088403"/>
<protein>
    <submittedName>
        <fullName evidence="1">Uncharacterized protein</fullName>
    </submittedName>
</protein>
<proteinExistence type="predicted"/>
<sequence>MTIKVDDNGLLEAYEFNKRIIDKVMGYLLENELIEETDIDDTDQTPEGAAQTFINVYERLRSKSLS</sequence>